<reference evidence="2 3" key="1">
    <citation type="journal article" date="2015" name="Genome Announc.">
        <title>Expanding the biotechnology potential of lactobacilli through comparative genomics of 213 strains and associated genera.</title>
        <authorList>
            <person name="Sun Z."/>
            <person name="Harris H.M."/>
            <person name="McCann A."/>
            <person name="Guo C."/>
            <person name="Argimon S."/>
            <person name="Zhang W."/>
            <person name="Yang X."/>
            <person name="Jeffery I.B."/>
            <person name="Cooney J.C."/>
            <person name="Kagawa T.F."/>
            <person name="Liu W."/>
            <person name="Song Y."/>
            <person name="Salvetti E."/>
            <person name="Wrobel A."/>
            <person name="Rasinkangas P."/>
            <person name="Parkhill J."/>
            <person name="Rea M.C."/>
            <person name="O'Sullivan O."/>
            <person name="Ritari J."/>
            <person name="Douillard F.P."/>
            <person name="Paul Ross R."/>
            <person name="Yang R."/>
            <person name="Briner A.E."/>
            <person name="Felis G.E."/>
            <person name="de Vos W.M."/>
            <person name="Barrangou R."/>
            <person name="Klaenhammer T.R."/>
            <person name="Caufield P.W."/>
            <person name="Cui Y."/>
            <person name="Zhang H."/>
            <person name="O'Toole P.W."/>
        </authorList>
    </citation>
    <scope>NUCLEOTIDE SEQUENCE [LARGE SCALE GENOMIC DNA]</scope>
    <source>
        <strain evidence="2 3">DSM 16991</strain>
    </source>
</reference>
<comment type="caution">
    <text evidence="2">The sequence shown here is derived from an EMBL/GenBank/DDBJ whole genome shotgun (WGS) entry which is preliminary data.</text>
</comment>
<dbReference type="Pfam" id="PF00480">
    <property type="entry name" value="ROK"/>
    <property type="match status" value="1"/>
</dbReference>
<dbReference type="AlphaFoldDB" id="A0A0R1XE39"/>
<dbReference type="CDD" id="cd24152">
    <property type="entry name" value="ASKHA_NBD_ROK-like"/>
    <property type="match status" value="1"/>
</dbReference>
<dbReference type="InterPro" id="IPR043129">
    <property type="entry name" value="ATPase_NBD"/>
</dbReference>
<organism evidence="2 3">
    <name type="scientific">Schleiferilactobacillus harbinensis DSM 16991</name>
    <dbReference type="NCBI Taxonomy" id="1122147"/>
    <lineage>
        <taxon>Bacteria</taxon>
        <taxon>Bacillati</taxon>
        <taxon>Bacillota</taxon>
        <taxon>Bacilli</taxon>
        <taxon>Lactobacillales</taxon>
        <taxon>Lactobacillaceae</taxon>
        <taxon>Schleiferilactobacillus</taxon>
    </lineage>
</organism>
<dbReference type="RefSeq" id="WP_027829703.1">
    <property type="nucleotide sequence ID" value="NZ_AZFW01000103.1"/>
</dbReference>
<sequence>MSDLVVIDVGGTSIKHGVLHDDQLVSQGSVPTPKDLAGYYAALTAIVQQAQADYAPVGVGISSPGAVNKKTGVIEGASAIPYIHNFPIIPELEKHFGLPVSMENDANCAALAELASGAGAGTSNLLFIVIGTGIGGSVIVNHQVIHGRHLFGGEFGFMLMDSHNTLSDLGSPVHMAERYTARKADGKTYDGQAVFALAQQGDALAQEEARTFYKALATAIFNLSYAFDPDKVILGGGVSQADWLIPTLKRYLQDILDEVKIAPWMPELALAHYRSQANLIGAAVDFRQSRPEGGQSIS</sequence>
<dbReference type="eggNOG" id="COG1940">
    <property type="taxonomic scope" value="Bacteria"/>
</dbReference>
<dbReference type="OrthoDB" id="9795247at2"/>
<evidence type="ECO:0000256" key="1">
    <source>
        <dbReference type="ARBA" id="ARBA00006479"/>
    </source>
</evidence>
<accession>A0A0R1XE39</accession>
<dbReference type="Gene3D" id="3.30.420.40">
    <property type="match status" value="2"/>
</dbReference>
<dbReference type="PANTHER" id="PTHR18964">
    <property type="entry name" value="ROK (REPRESSOR, ORF, KINASE) FAMILY"/>
    <property type="match status" value="1"/>
</dbReference>
<gene>
    <name evidence="2" type="ORF">FC91_GL000617</name>
</gene>
<protein>
    <submittedName>
        <fullName evidence="2">ROK family protein</fullName>
    </submittedName>
</protein>
<evidence type="ECO:0000313" key="3">
    <source>
        <dbReference type="Proteomes" id="UP000050949"/>
    </source>
</evidence>
<evidence type="ECO:0000313" key="2">
    <source>
        <dbReference type="EMBL" id="KRM25702.1"/>
    </source>
</evidence>
<dbReference type="EMBL" id="AZFW01000103">
    <property type="protein sequence ID" value="KRM25702.1"/>
    <property type="molecule type" value="Genomic_DNA"/>
</dbReference>
<dbReference type="SUPFAM" id="SSF53067">
    <property type="entry name" value="Actin-like ATPase domain"/>
    <property type="match status" value="1"/>
</dbReference>
<name>A0A0R1XE39_9LACO</name>
<dbReference type="PANTHER" id="PTHR18964:SF170">
    <property type="entry name" value="SUGAR KINASE"/>
    <property type="match status" value="1"/>
</dbReference>
<dbReference type="Proteomes" id="UP000050949">
    <property type="component" value="Unassembled WGS sequence"/>
</dbReference>
<dbReference type="PATRIC" id="fig|1122147.4.peg.639"/>
<proteinExistence type="inferred from homology"/>
<comment type="similarity">
    <text evidence="1">Belongs to the ROK (NagC/XylR) family.</text>
</comment>
<dbReference type="InterPro" id="IPR000600">
    <property type="entry name" value="ROK"/>
</dbReference>